<dbReference type="HOGENOM" id="CLU_085858_3_0_0"/>
<dbReference type="InterPro" id="IPR014923">
    <property type="entry name" value="DUF1802"/>
</dbReference>
<reference evidence="1 2" key="1">
    <citation type="journal article" date="2010" name="Stand. Genomic Sci.">
        <title>Complete genome sequence of Planctomyces limnophilus type strain (Mu 290).</title>
        <authorList>
            <person name="Labutti K."/>
            <person name="Sikorski J."/>
            <person name="Schneider S."/>
            <person name="Nolan M."/>
            <person name="Lucas S."/>
            <person name="Glavina Del Rio T."/>
            <person name="Tice H."/>
            <person name="Cheng J.F."/>
            <person name="Goodwin L."/>
            <person name="Pitluck S."/>
            <person name="Liolios K."/>
            <person name="Ivanova N."/>
            <person name="Mavromatis K."/>
            <person name="Mikhailova N."/>
            <person name="Pati A."/>
            <person name="Chen A."/>
            <person name="Palaniappan K."/>
            <person name="Land M."/>
            <person name="Hauser L."/>
            <person name="Chang Y.J."/>
            <person name="Jeffries C.D."/>
            <person name="Tindall B.J."/>
            <person name="Rohde M."/>
            <person name="Goker M."/>
            <person name="Woyke T."/>
            <person name="Bristow J."/>
            <person name="Eisen J.A."/>
            <person name="Markowitz V."/>
            <person name="Hugenholtz P."/>
            <person name="Kyrpides N.C."/>
            <person name="Klenk H.P."/>
            <person name="Lapidus A."/>
        </authorList>
    </citation>
    <scope>NUCLEOTIDE SEQUENCE [LARGE SCALE GENOMIC DNA]</scope>
    <source>
        <strain evidence="2">ATCC 43296 / DSM 3776 / IFAM 1008 / 290</strain>
    </source>
</reference>
<proteinExistence type="predicted"/>
<dbReference type="AlphaFoldDB" id="D5STN2"/>
<dbReference type="Pfam" id="PF08819">
    <property type="entry name" value="DUF1802"/>
    <property type="match status" value="1"/>
</dbReference>
<dbReference type="EMBL" id="CP001744">
    <property type="protein sequence ID" value="ADG69061.1"/>
    <property type="molecule type" value="Genomic_DNA"/>
</dbReference>
<accession>D5STN2</accession>
<protein>
    <recommendedName>
        <fullName evidence="3">DUF1802 family protein</fullName>
    </recommendedName>
</protein>
<evidence type="ECO:0000313" key="1">
    <source>
        <dbReference type="EMBL" id="ADG69061.1"/>
    </source>
</evidence>
<dbReference type="eggNOG" id="COG4293">
    <property type="taxonomic scope" value="Bacteria"/>
</dbReference>
<sequence length="170" mass="19414">MILNPADEIEPFAFKEWAAICAALVAGRQSIILRKGGIHEGPAGFQPEHREFWLLPTQFHQEAGQLTEESWPFLNAARIWGPFPGEILLPAKAQVQECRRLTTWEEVTALQGEHLWSEATLRNRFEYRSPGLTYLRVTITSVQPPIRLPTWPALEGCKSWVRLPDSMRGR</sequence>
<organism evidence="1 2">
    <name type="scientific">Planctopirus limnophila (strain ATCC 43296 / DSM 3776 / IFAM 1008 / Mu 290)</name>
    <name type="common">Planctomyces limnophilus</name>
    <dbReference type="NCBI Taxonomy" id="521674"/>
    <lineage>
        <taxon>Bacteria</taxon>
        <taxon>Pseudomonadati</taxon>
        <taxon>Planctomycetota</taxon>
        <taxon>Planctomycetia</taxon>
        <taxon>Planctomycetales</taxon>
        <taxon>Planctomycetaceae</taxon>
        <taxon>Planctopirus</taxon>
    </lineage>
</organism>
<dbReference type="Proteomes" id="UP000002220">
    <property type="component" value="Chromosome"/>
</dbReference>
<evidence type="ECO:0000313" key="2">
    <source>
        <dbReference type="Proteomes" id="UP000002220"/>
    </source>
</evidence>
<dbReference type="RefSeq" id="WP_013111492.1">
    <property type="nucleotide sequence ID" value="NC_014148.1"/>
</dbReference>
<dbReference type="STRING" id="521674.Plim_3247"/>
<dbReference type="OrthoDB" id="9808776at2"/>
<gene>
    <name evidence="1" type="ordered locus">Plim_3247</name>
</gene>
<name>D5STN2_PLAL2</name>
<evidence type="ECO:0008006" key="3">
    <source>
        <dbReference type="Google" id="ProtNLM"/>
    </source>
</evidence>
<dbReference type="KEGG" id="plm:Plim_3247"/>
<keyword evidence="2" id="KW-1185">Reference proteome</keyword>